<evidence type="ECO:0000256" key="1">
    <source>
        <dbReference type="SAM" id="Coils"/>
    </source>
</evidence>
<feature type="domain" description="GH3 middle" evidence="2">
    <location>
        <begin position="351"/>
        <end position="421"/>
    </location>
</feature>
<dbReference type="InterPro" id="IPR004993">
    <property type="entry name" value="GH3"/>
</dbReference>
<sequence length="568" mass="64126">MLYLIRKYAGLPLLNRSRRLARQFLAQTGRADEVQRDLLLSRIARHADSQFGRDHHFHEIRTPADFRRRVPIRAYDAMEPYIDRVRQGDLGALFGAGTKVLMFAMTSGTTNRPKTIPVTQESLNDYREGWTIWGIQAFDAHPRILARGLLPILQIASDWRESVTPSGIPCGAITGLTAHMQNPLIRLTYCMPAIASRIKDIESKYYVALRLSVFRNLGTTIAANPSTILAIARLGDREKATLIRDIADGTLDPKWDLPADVREALRRTVGRKHKKAARRLEAIVNRTGRLLPKDYWPDLCFLANWTGGTMGSYLRNYPEYFGDRPVRDVGLIASEGRMTIPIEDGTPAGILDIRHHYFEFIPEDQANCEAPETVEAHELIEGQRYFILPTTAGGLYRYQIHDLIRCVGFHGKAPVIEFLNKGAHFSSLTGEKLSEFQVVAAVEAAQRTLNLRLGSFLLLPSWGDPPHYNLLVEEADLANRNTAERLTVEVETELQRLNLEYENKRSTLRLGPIRIRRIPAGSWSEFQKRRLARSGGTVEQYKQPHLMPDLGALETFRISDAASASIAD</sequence>
<feature type="coiled-coil region" evidence="1">
    <location>
        <begin position="480"/>
        <end position="507"/>
    </location>
</feature>
<reference evidence="4" key="1">
    <citation type="submission" date="2024-05" db="EMBL/GenBank/DDBJ databases">
        <title>Planctomycetes of the genus Singulisphaera possess chitinolytic capabilities.</title>
        <authorList>
            <person name="Ivanova A."/>
        </authorList>
    </citation>
    <scope>NUCLEOTIDE SEQUENCE</scope>
    <source>
        <strain evidence="4">Ch08T</strain>
    </source>
</reference>
<dbReference type="GO" id="GO:0005737">
    <property type="term" value="C:cytoplasm"/>
    <property type="evidence" value="ECO:0007669"/>
    <property type="project" value="TreeGrafter"/>
</dbReference>
<dbReference type="InterPro" id="IPR055377">
    <property type="entry name" value="GH3_M"/>
</dbReference>
<dbReference type="RefSeq" id="WP_406700840.1">
    <property type="nucleotide sequence ID" value="NZ_CP155447.1"/>
</dbReference>
<gene>
    <name evidence="4" type="ORF">V5E97_18795</name>
</gene>
<dbReference type="InterPro" id="IPR055378">
    <property type="entry name" value="GH3_C"/>
</dbReference>
<dbReference type="GO" id="GO:0016881">
    <property type="term" value="F:acid-amino acid ligase activity"/>
    <property type="evidence" value="ECO:0007669"/>
    <property type="project" value="TreeGrafter"/>
</dbReference>
<evidence type="ECO:0000259" key="2">
    <source>
        <dbReference type="Pfam" id="PF23571"/>
    </source>
</evidence>
<evidence type="ECO:0000259" key="3">
    <source>
        <dbReference type="Pfam" id="PF23572"/>
    </source>
</evidence>
<keyword evidence="1" id="KW-0175">Coiled coil</keyword>
<organism evidence="4">
    <name type="scientific">Singulisphaera sp. Ch08</name>
    <dbReference type="NCBI Taxonomy" id="3120278"/>
    <lineage>
        <taxon>Bacteria</taxon>
        <taxon>Pseudomonadati</taxon>
        <taxon>Planctomycetota</taxon>
        <taxon>Planctomycetia</taxon>
        <taxon>Isosphaerales</taxon>
        <taxon>Isosphaeraceae</taxon>
        <taxon>Singulisphaera</taxon>
    </lineage>
</organism>
<protein>
    <submittedName>
        <fullName evidence="4">GH3 auxin-responsive promoter family protein</fullName>
    </submittedName>
</protein>
<dbReference type="EMBL" id="CP155447">
    <property type="protein sequence ID" value="XBH08002.1"/>
    <property type="molecule type" value="Genomic_DNA"/>
</dbReference>
<proteinExistence type="predicted"/>
<dbReference type="PANTHER" id="PTHR31901:SF9">
    <property type="entry name" value="GH3 DOMAIN-CONTAINING PROTEIN"/>
    <property type="match status" value="1"/>
</dbReference>
<dbReference type="Pfam" id="PF03321">
    <property type="entry name" value="GH3"/>
    <property type="match status" value="1"/>
</dbReference>
<dbReference type="Pfam" id="PF23572">
    <property type="entry name" value="GH3_C"/>
    <property type="match status" value="1"/>
</dbReference>
<accession>A0AAU7CQY6</accession>
<dbReference type="Pfam" id="PF23571">
    <property type="entry name" value="GH3_M"/>
    <property type="match status" value="1"/>
</dbReference>
<dbReference type="PANTHER" id="PTHR31901">
    <property type="entry name" value="GH3 DOMAIN-CONTAINING PROTEIN"/>
    <property type="match status" value="1"/>
</dbReference>
<name>A0AAU7CQY6_9BACT</name>
<dbReference type="AlphaFoldDB" id="A0AAU7CQY6"/>
<evidence type="ECO:0000313" key="4">
    <source>
        <dbReference type="EMBL" id="XBH08002.1"/>
    </source>
</evidence>
<feature type="domain" description="GH3 C-terminal" evidence="3">
    <location>
        <begin position="437"/>
        <end position="548"/>
    </location>
</feature>